<dbReference type="Proteomes" id="UP001151760">
    <property type="component" value="Unassembled WGS sequence"/>
</dbReference>
<organism evidence="2 3">
    <name type="scientific">Tanacetum coccineum</name>
    <dbReference type="NCBI Taxonomy" id="301880"/>
    <lineage>
        <taxon>Eukaryota</taxon>
        <taxon>Viridiplantae</taxon>
        <taxon>Streptophyta</taxon>
        <taxon>Embryophyta</taxon>
        <taxon>Tracheophyta</taxon>
        <taxon>Spermatophyta</taxon>
        <taxon>Magnoliopsida</taxon>
        <taxon>eudicotyledons</taxon>
        <taxon>Gunneridae</taxon>
        <taxon>Pentapetalae</taxon>
        <taxon>asterids</taxon>
        <taxon>campanulids</taxon>
        <taxon>Asterales</taxon>
        <taxon>Asteraceae</taxon>
        <taxon>Asteroideae</taxon>
        <taxon>Anthemideae</taxon>
        <taxon>Anthemidinae</taxon>
        <taxon>Tanacetum</taxon>
    </lineage>
</organism>
<evidence type="ECO:0000313" key="3">
    <source>
        <dbReference type="Proteomes" id="UP001151760"/>
    </source>
</evidence>
<comment type="caution">
    <text evidence="2">The sequence shown here is derived from an EMBL/GenBank/DDBJ whole genome shotgun (WGS) entry which is preliminary data.</text>
</comment>
<keyword evidence="3" id="KW-1185">Reference proteome</keyword>
<sequence>MNCIKDDRPCFLLPSVPAENDSDGPQSNQQNDLDGPQSNQQNDPGGFYNSEGQQTAKNDTDRPPSNQQNDLEDQETSPFCNDDQTGSINDASLNSEIRDEDQETSPFCNDDQIGSINDASLNPEIRDDAGSSMSRKLKKRVIKVRPDLNVNIARGRDQKTPKSIFSPSGKKRKSHVRGIQKKE</sequence>
<feature type="compositionally biased region" description="Polar residues" evidence="1">
    <location>
        <begin position="76"/>
        <end position="95"/>
    </location>
</feature>
<feature type="region of interest" description="Disordered" evidence="1">
    <location>
        <begin position="152"/>
        <end position="183"/>
    </location>
</feature>
<feature type="compositionally biased region" description="Polar residues" evidence="1">
    <location>
        <begin position="50"/>
        <end position="69"/>
    </location>
</feature>
<protein>
    <submittedName>
        <fullName evidence="2">Uncharacterized protein</fullName>
    </submittedName>
</protein>
<accession>A0ABQ5FH57</accession>
<gene>
    <name evidence="2" type="ORF">Tco_1006169</name>
</gene>
<feature type="compositionally biased region" description="Polar residues" evidence="1">
    <location>
        <begin position="104"/>
        <end position="120"/>
    </location>
</feature>
<proteinExistence type="predicted"/>
<reference evidence="2" key="2">
    <citation type="submission" date="2022-01" db="EMBL/GenBank/DDBJ databases">
        <authorList>
            <person name="Yamashiro T."/>
            <person name="Shiraishi A."/>
            <person name="Satake H."/>
            <person name="Nakayama K."/>
        </authorList>
    </citation>
    <scope>NUCLEOTIDE SEQUENCE</scope>
</reference>
<dbReference type="EMBL" id="BQNB010017392">
    <property type="protein sequence ID" value="GJT62636.1"/>
    <property type="molecule type" value="Genomic_DNA"/>
</dbReference>
<name>A0ABQ5FH57_9ASTR</name>
<evidence type="ECO:0000256" key="1">
    <source>
        <dbReference type="SAM" id="MobiDB-lite"/>
    </source>
</evidence>
<feature type="region of interest" description="Disordered" evidence="1">
    <location>
        <begin position="1"/>
        <end position="138"/>
    </location>
</feature>
<feature type="compositionally biased region" description="Basic residues" evidence="1">
    <location>
        <begin position="169"/>
        <end position="183"/>
    </location>
</feature>
<reference evidence="2" key="1">
    <citation type="journal article" date="2022" name="Int. J. Mol. Sci.">
        <title>Draft Genome of Tanacetum Coccineum: Genomic Comparison of Closely Related Tanacetum-Family Plants.</title>
        <authorList>
            <person name="Yamashiro T."/>
            <person name="Shiraishi A."/>
            <person name="Nakayama K."/>
            <person name="Satake H."/>
        </authorList>
    </citation>
    <scope>NUCLEOTIDE SEQUENCE</scope>
</reference>
<evidence type="ECO:0000313" key="2">
    <source>
        <dbReference type="EMBL" id="GJT62636.1"/>
    </source>
</evidence>
<feature type="compositionally biased region" description="Polar residues" evidence="1">
    <location>
        <begin position="23"/>
        <end position="43"/>
    </location>
</feature>